<dbReference type="PATRIC" id="fig|1227455.4.peg.2911"/>
<dbReference type="AlphaFoldDB" id="M0MFG1"/>
<protein>
    <submittedName>
        <fullName evidence="2">Uncharacterized protein</fullName>
    </submittedName>
</protein>
<accession>M0MFG1</accession>
<feature type="region of interest" description="Disordered" evidence="1">
    <location>
        <begin position="49"/>
        <end position="69"/>
    </location>
</feature>
<name>M0MFG1_9EURY</name>
<dbReference type="InParanoid" id="M0MFG1"/>
<gene>
    <name evidence="2" type="ORF">C449_14317</name>
</gene>
<evidence type="ECO:0000313" key="3">
    <source>
        <dbReference type="Proteomes" id="UP000011669"/>
    </source>
</evidence>
<reference evidence="2 3" key="1">
    <citation type="journal article" date="2014" name="PLoS Genet.">
        <title>Phylogenetically driven sequencing of extremely halophilic archaea reveals strategies for static and dynamic osmo-response.</title>
        <authorList>
            <person name="Becker E.A."/>
            <person name="Seitzer P.M."/>
            <person name="Tritt A."/>
            <person name="Larsen D."/>
            <person name="Krusor M."/>
            <person name="Yao A.I."/>
            <person name="Wu D."/>
            <person name="Madern D."/>
            <person name="Eisen J.A."/>
            <person name="Darling A.E."/>
            <person name="Facciotti M.T."/>
        </authorList>
    </citation>
    <scope>NUCLEOTIDE SEQUENCE [LARGE SCALE GENOMIC DNA]</scope>
    <source>
        <strain evidence="2 3">DSM 5350</strain>
    </source>
</reference>
<evidence type="ECO:0000313" key="2">
    <source>
        <dbReference type="EMBL" id="EMA43160.1"/>
    </source>
</evidence>
<organism evidence="2 3">
    <name type="scientific">Halococcus saccharolyticus DSM 5350</name>
    <dbReference type="NCBI Taxonomy" id="1227455"/>
    <lineage>
        <taxon>Archaea</taxon>
        <taxon>Methanobacteriati</taxon>
        <taxon>Methanobacteriota</taxon>
        <taxon>Stenosarchaea group</taxon>
        <taxon>Halobacteria</taxon>
        <taxon>Halobacteriales</taxon>
        <taxon>Halococcaceae</taxon>
        <taxon>Halococcus</taxon>
    </lineage>
</organism>
<dbReference type="EMBL" id="AOMD01000030">
    <property type="protein sequence ID" value="EMA43160.1"/>
    <property type="molecule type" value="Genomic_DNA"/>
</dbReference>
<proteinExistence type="predicted"/>
<dbReference type="STRING" id="1227455.C449_14317"/>
<comment type="caution">
    <text evidence="2">The sequence shown here is derived from an EMBL/GenBank/DDBJ whole genome shotgun (WGS) entry which is preliminary data.</text>
</comment>
<sequence>MDGDTELNEIVLEIDTEGRLVTNAIGKYERGESLEFDELRRLIENGVIDPNEIPLQPPDKQEIPESDSE</sequence>
<keyword evidence="3" id="KW-1185">Reference proteome</keyword>
<dbReference type="Proteomes" id="UP000011669">
    <property type="component" value="Unassembled WGS sequence"/>
</dbReference>
<evidence type="ECO:0000256" key="1">
    <source>
        <dbReference type="SAM" id="MobiDB-lite"/>
    </source>
</evidence>